<feature type="compositionally biased region" description="Basic and acidic residues" evidence="1">
    <location>
        <begin position="473"/>
        <end position="495"/>
    </location>
</feature>
<sequence length="850" mass="93491">MYPRARLVVSDLAGLVREASSWAAQLSWRPRLANADIVKEIVCALMEVPPAVSWAPAHKDVDECLHMVFIIYGGMAIGRADYFAKEEALKHRASRVSADIYYSELRHHQKVNQHFSHVMEYMVMGGAWEGPDLPKPRKFGAPVQPAMQDHRLVGLKDGHMQCVDYVGEVDISAGQFEAVAHASLGADRVPGERLAIVEGVFEEKSSHCLFNAGQFGELIEWMLFSDGHAPFVAADVREHSPCGRMASARVAAEGALGPFYSREEDPAAAPRPGEAPSAERGAAERVRPPAAAETAAAAAGSASLAAGLGGLPSVAFGAWPGSPAGLPPGAPRCGPAAGVWAAPPRAPKPLMSPNEKRDLDMMFRHQERQGGRGSPGSAELANRKARRSKKQQGKPREASCHGEPAEVEEEALREALLLELLSPEVAPGAAARKAKRRARRRAKPADLSEAEAAALGAADERQEEEEEEEEDGVAERARPAAAGEVRRPEAARGEEAAEAEEEAGQDPRMGTMSRRARSLMTKTSTQKWRTPSAKKVTARKRRTMRTQRPQRIFTRMRRTPMPQRLRRPRTRPKETWTATRRRPTARTRAAPRRATRAGAATRAACRPPPRGTSRRPLAARPRSPTRPARAGARPRPRRRAARPWRRSRHRRGVLPAHWTPKRRRRLRQQRPRRRPRPLASPRAPRVRSRASSRGDRGLGPISWIPRTTSWRPLIRPRCSVCRPAAPRARPPTPGRRATAPPAAAAGAPGRRRWRRAPPLSGRSTAAVAPRLRRPRGRRQRPSRAHSTLWRPSSCPPARFSSSARRRCKSGSAAGCRPRGPRGARRSGGGAFCPRSVLWCSRSASRRSGWR</sequence>
<feature type="compositionally biased region" description="Basic residues" evidence="1">
    <location>
        <begin position="536"/>
        <end position="545"/>
    </location>
</feature>
<name>A0ABN9WS50_9DINO</name>
<dbReference type="EMBL" id="CAUYUJ010019237">
    <property type="protein sequence ID" value="CAK0889589.1"/>
    <property type="molecule type" value="Genomic_DNA"/>
</dbReference>
<evidence type="ECO:0000313" key="3">
    <source>
        <dbReference type="Proteomes" id="UP001189429"/>
    </source>
</evidence>
<protein>
    <submittedName>
        <fullName evidence="2">Uncharacterized protein</fullName>
    </submittedName>
</protein>
<organism evidence="2 3">
    <name type="scientific">Prorocentrum cordatum</name>
    <dbReference type="NCBI Taxonomy" id="2364126"/>
    <lineage>
        <taxon>Eukaryota</taxon>
        <taxon>Sar</taxon>
        <taxon>Alveolata</taxon>
        <taxon>Dinophyceae</taxon>
        <taxon>Prorocentrales</taxon>
        <taxon>Prorocentraceae</taxon>
        <taxon>Prorocentrum</taxon>
    </lineage>
</organism>
<feature type="compositionally biased region" description="Polar residues" evidence="1">
    <location>
        <begin position="520"/>
        <end position="529"/>
    </location>
</feature>
<feature type="compositionally biased region" description="Low complexity" evidence="1">
    <location>
        <begin position="414"/>
        <end position="431"/>
    </location>
</feature>
<comment type="caution">
    <text evidence="2">The sequence shown here is derived from an EMBL/GenBank/DDBJ whole genome shotgun (WGS) entry which is preliminary data.</text>
</comment>
<proteinExistence type="predicted"/>
<feature type="compositionally biased region" description="Basic residues" evidence="1">
    <location>
        <begin position="579"/>
        <end position="595"/>
    </location>
</feature>
<feature type="compositionally biased region" description="Low complexity" evidence="1">
    <location>
        <begin position="734"/>
        <end position="748"/>
    </location>
</feature>
<keyword evidence="3" id="KW-1185">Reference proteome</keyword>
<feature type="region of interest" description="Disordered" evidence="1">
    <location>
        <begin position="344"/>
        <end position="704"/>
    </location>
</feature>
<feature type="region of interest" description="Disordered" evidence="1">
    <location>
        <begin position="722"/>
        <end position="827"/>
    </location>
</feature>
<feature type="compositionally biased region" description="Acidic residues" evidence="1">
    <location>
        <begin position="461"/>
        <end position="472"/>
    </location>
</feature>
<evidence type="ECO:0000256" key="1">
    <source>
        <dbReference type="SAM" id="MobiDB-lite"/>
    </source>
</evidence>
<accession>A0ABN9WS50</accession>
<feature type="compositionally biased region" description="Low complexity" evidence="1">
    <location>
        <begin position="445"/>
        <end position="457"/>
    </location>
</feature>
<feature type="compositionally biased region" description="Basic and acidic residues" evidence="1">
    <location>
        <begin position="394"/>
        <end position="404"/>
    </location>
</feature>
<feature type="compositionally biased region" description="Low complexity" evidence="1">
    <location>
        <begin position="614"/>
        <end position="631"/>
    </location>
</feature>
<feature type="compositionally biased region" description="Basic residues" evidence="1">
    <location>
        <begin position="659"/>
        <end position="676"/>
    </location>
</feature>
<feature type="compositionally biased region" description="Basic residues" evidence="1">
    <location>
        <begin position="770"/>
        <end position="783"/>
    </location>
</feature>
<dbReference type="Proteomes" id="UP001189429">
    <property type="component" value="Unassembled WGS sequence"/>
</dbReference>
<reference evidence="2" key="1">
    <citation type="submission" date="2023-10" db="EMBL/GenBank/DDBJ databases">
        <authorList>
            <person name="Chen Y."/>
            <person name="Shah S."/>
            <person name="Dougan E. K."/>
            <person name="Thang M."/>
            <person name="Chan C."/>
        </authorList>
    </citation>
    <scope>NUCLEOTIDE SEQUENCE [LARGE SCALE GENOMIC DNA]</scope>
</reference>
<feature type="compositionally biased region" description="Low complexity" evidence="1">
    <location>
        <begin position="790"/>
        <end position="802"/>
    </location>
</feature>
<feature type="compositionally biased region" description="Basic residues" evidence="1">
    <location>
        <begin position="632"/>
        <end position="652"/>
    </location>
</feature>
<feature type="compositionally biased region" description="Basic residues" evidence="1">
    <location>
        <begin position="554"/>
        <end position="570"/>
    </location>
</feature>
<feature type="region of interest" description="Disordered" evidence="1">
    <location>
        <begin position="261"/>
        <end position="291"/>
    </location>
</feature>
<feature type="compositionally biased region" description="Basic and acidic residues" evidence="1">
    <location>
        <begin position="354"/>
        <end position="370"/>
    </location>
</feature>
<evidence type="ECO:0000313" key="2">
    <source>
        <dbReference type="EMBL" id="CAK0889589.1"/>
    </source>
</evidence>
<feature type="compositionally biased region" description="Basic residues" evidence="1">
    <location>
        <begin position="383"/>
        <end position="393"/>
    </location>
</feature>
<gene>
    <name evidence="2" type="ORF">PCOR1329_LOCUS70090</name>
</gene>
<feature type="compositionally biased region" description="Low complexity" evidence="1">
    <location>
        <begin position="596"/>
        <end position="605"/>
    </location>
</feature>
<feature type="compositionally biased region" description="Basic residues" evidence="1">
    <location>
        <begin position="432"/>
        <end position="442"/>
    </location>
</feature>